<gene>
    <name evidence="3" type="ORF">KL928_001744</name>
</gene>
<dbReference type="GeneID" id="66125795"/>
<feature type="domain" description="Band 7" evidence="2">
    <location>
        <begin position="131"/>
        <end position="288"/>
    </location>
</feature>
<protein>
    <recommendedName>
        <fullName evidence="2">Band 7 domain-containing protein</fullName>
    </recommendedName>
</protein>
<dbReference type="PANTHER" id="PTHR10264">
    <property type="entry name" value="BAND 7 PROTEIN-RELATED"/>
    <property type="match status" value="1"/>
</dbReference>
<dbReference type="PRINTS" id="PR00721">
    <property type="entry name" value="STOMATIN"/>
</dbReference>
<comment type="caution">
    <text evidence="3">The sequence shown here is derived from an EMBL/GenBank/DDBJ whole genome shotgun (WGS) entry which is preliminary data.</text>
</comment>
<evidence type="ECO:0000256" key="1">
    <source>
        <dbReference type="ARBA" id="ARBA00008164"/>
    </source>
</evidence>
<evidence type="ECO:0000259" key="2">
    <source>
        <dbReference type="SMART" id="SM00244"/>
    </source>
</evidence>
<dbReference type="SMART" id="SM00244">
    <property type="entry name" value="PHB"/>
    <property type="match status" value="1"/>
</dbReference>
<name>A0AAN6DJ48_PICAN</name>
<dbReference type="Gene3D" id="6.10.250.2090">
    <property type="match status" value="1"/>
</dbReference>
<dbReference type="CDD" id="cd13437">
    <property type="entry name" value="SPFH_alloslipin"/>
    <property type="match status" value="1"/>
</dbReference>
<dbReference type="RefSeq" id="XP_043061021.1">
    <property type="nucleotide sequence ID" value="XM_043202143.1"/>
</dbReference>
<dbReference type="GO" id="GO:0005886">
    <property type="term" value="C:plasma membrane"/>
    <property type="evidence" value="ECO:0007669"/>
    <property type="project" value="InterPro"/>
</dbReference>
<dbReference type="InterPro" id="IPR036013">
    <property type="entry name" value="Band_7/SPFH_dom_sf"/>
</dbReference>
<evidence type="ECO:0000313" key="4">
    <source>
        <dbReference type="Proteomes" id="UP001196530"/>
    </source>
</evidence>
<organism evidence="3 4">
    <name type="scientific">Pichia angusta</name>
    <name type="common">Yeast</name>
    <name type="synonym">Hansenula polymorpha</name>
    <dbReference type="NCBI Taxonomy" id="870730"/>
    <lineage>
        <taxon>Eukaryota</taxon>
        <taxon>Fungi</taxon>
        <taxon>Dikarya</taxon>
        <taxon>Ascomycota</taxon>
        <taxon>Saccharomycotina</taxon>
        <taxon>Pichiomycetes</taxon>
        <taxon>Pichiales</taxon>
        <taxon>Pichiaceae</taxon>
        <taxon>Ogataea</taxon>
    </lineage>
</organism>
<dbReference type="Pfam" id="PF01145">
    <property type="entry name" value="Band_7"/>
    <property type="match status" value="1"/>
</dbReference>
<dbReference type="SUPFAM" id="SSF117892">
    <property type="entry name" value="Band 7/SPFH domain"/>
    <property type="match status" value="1"/>
</dbReference>
<dbReference type="FunFam" id="3.30.479.30:FF:000004">
    <property type="entry name" value="Putative membrane protease family, stomatin"/>
    <property type="match status" value="1"/>
</dbReference>
<dbReference type="GO" id="GO:0098552">
    <property type="term" value="C:side of membrane"/>
    <property type="evidence" value="ECO:0007669"/>
    <property type="project" value="UniProtKB-ARBA"/>
</dbReference>
<dbReference type="PANTHER" id="PTHR10264:SF19">
    <property type="entry name" value="AT06885P-RELATED"/>
    <property type="match status" value="1"/>
</dbReference>
<dbReference type="EMBL" id="JAHLUX010000003">
    <property type="protein sequence ID" value="KAG7820307.1"/>
    <property type="molecule type" value="Genomic_DNA"/>
</dbReference>
<dbReference type="InterPro" id="IPR001107">
    <property type="entry name" value="Band_7"/>
</dbReference>
<dbReference type="InterPro" id="IPR043202">
    <property type="entry name" value="Band-7_stomatin-like"/>
</dbReference>
<sequence length="387" mass="42698">MQRNTIGHQSPQKTGSFCTAESRGYSICKLYKNSNSAPLWTNMTSNFEPTQTGTNDNESNYPDTMDLKNPPGLDTSRPIITQQPRAREDFQMSYAFEWDTPDNGWYGSFINGVGSCFGALGTIPCCFCFPNPYKDVDQGHVGLITKFGQLYKAVDPGLVKVNPLSEKLHHSNVMLKTMQIPTLSCYTKDNVSITLSSVLYYQVVKPHTAFFTVYDIEDSLRERTQTTLRQVLGARNLQDAIERREEIAQSIEEIIAEPAASWGVKVESLLIKDFSLPPGVSNSLSMAAEAKRIGESKIIQARAEVESAKLMRKAADVLASKAAMQIRYLDAMQKMAESSNAKVIFMPSQNAIERTAQFTGGGDAPAAEPGPDDSQHLSRIISLQEAA</sequence>
<dbReference type="InterPro" id="IPR001972">
    <property type="entry name" value="Stomatin_HflK_fam"/>
</dbReference>
<dbReference type="AlphaFoldDB" id="A0AAN6DJ48"/>
<evidence type="ECO:0000313" key="3">
    <source>
        <dbReference type="EMBL" id="KAG7820307.1"/>
    </source>
</evidence>
<dbReference type="Gene3D" id="3.30.479.30">
    <property type="entry name" value="Band 7 domain"/>
    <property type="match status" value="1"/>
</dbReference>
<proteinExistence type="inferred from homology"/>
<reference evidence="3" key="1">
    <citation type="journal article" date="2021" name="G3 (Bethesda)">
        <title>Genomic diversity, chromosomal rearrangements, and interspecies hybridization in the ogataea polymorpha species complex.</title>
        <authorList>
            <person name="Hanson S.J."/>
            <person name="Cinneide E.O."/>
            <person name="Salzberg L.I."/>
            <person name="Wolfe K.H."/>
            <person name="McGowan J."/>
            <person name="Fitzpatrick D.A."/>
            <person name="Matlin K."/>
        </authorList>
    </citation>
    <scope>NUCLEOTIDE SEQUENCE</scope>
    <source>
        <strain evidence="3">61-244</strain>
    </source>
</reference>
<accession>A0AAN6DJ48</accession>
<comment type="similarity">
    <text evidence="1">Belongs to the band 7/mec-2 family.</text>
</comment>
<dbReference type="Proteomes" id="UP001196530">
    <property type="component" value="Unassembled WGS sequence"/>
</dbReference>